<evidence type="ECO:0000313" key="2">
    <source>
        <dbReference type="Proteomes" id="UP000232883"/>
    </source>
</evidence>
<sequence>MLESIAINRRVHPNLKQPFTTGHLAECLLFYGQVNAVISPSEFEELVRKCSIDNLRYLLASEALKLHIRLASFGSNQTPGTLRLNYAVYTQVGLTLESIIYQTLYKIYHNSYKCNVYVKQLMPFLDLFEHEYSLIDGFLQMPEFTTKAFREIVSQVIPNYPIPLNLFFRLHEVPKGNAPEELGTKFTFESETNFNLQQFKTDLLSQGITGHSDFGVTFLMRASDAIEDVDVSSRFKSELSADDSNSPIVQKAILDLDQYKPNNQEAITQFNEHVITDCPSVADAIDQGMRSFDEFIPLFKESRKFRHWIHSIPDDEDYRSIVNEYMKENNAKVFTDGVFYKVLKFLSVTAPVAITPIVLPKQPEIGNAVVNLAVGTAMDSFADVAFSQFNGWKPNQFVQKDLVPFLNP</sequence>
<dbReference type="OrthoDB" id="1490568at2"/>
<dbReference type="KEGG" id="spir:CWM47_34325"/>
<dbReference type="Proteomes" id="UP000232883">
    <property type="component" value="Chromosome"/>
</dbReference>
<proteinExistence type="predicted"/>
<keyword evidence="2" id="KW-1185">Reference proteome</keyword>
<dbReference type="AlphaFoldDB" id="A0A2K8Z9D3"/>
<dbReference type="RefSeq" id="WP_100993019.1">
    <property type="nucleotide sequence ID" value="NZ_CP025096.1"/>
</dbReference>
<accession>A0A2K8Z9D3</accession>
<protein>
    <submittedName>
        <fullName evidence="1">Uncharacterized protein</fullName>
    </submittedName>
</protein>
<gene>
    <name evidence="1" type="ORF">CWM47_34325</name>
</gene>
<dbReference type="EMBL" id="CP025096">
    <property type="protein sequence ID" value="AUD06478.1"/>
    <property type="molecule type" value="Genomic_DNA"/>
</dbReference>
<evidence type="ECO:0000313" key="1">
    <source>
        <dbReference type="EMBL" id="AUD06478.1"/>
    </source>
</evidence>
<reference evidence="1 2" key="1">
    <citation type="submission" date="2017-11" db="EMBL/GenBank/DDBJ databases">
        <title>Taxonomic description and genome sequences of Spirosoma HA7 sp. nov., isolated from pollen microhabitat of Corylus avellana.</title>
        <authorList>
            <person name="Ambika Manirajan B."/>
            <person name="Suarez C."/>
            <person name="Ratering S."/>
            <person name="Geissler-Plaum R."/>
            <person name="Cardinale M."/>
            <person name="Sylvia S."/>
        </authorList>
    </citation>
    <scope>NUCLEOTIDE SEQUENCE [LARGE SCALE GENOMIC DNA]</scope>
    <source>
        <strain evidence="1 2">HA7</strain>
    </source>
</reference>
<name>A0A2K8Z9D3_9BACT</name>
<organism evidence="1 2">
    <name type="scientific">Spirosoma pollinicola</name>
    <dbReference type="NCBI Taxonomy" id="2057025"/>
    <lineage>
        <taxon>Bacteria</taxon>
        <taxon>Pseudomonadati</taxon>
        <taxon>Bacteroidota</taxon>
        <taxon>Cytophagia</taxon>
        <taxon>Cytophagales</taxon>
        <taxon>Cytophagaceae</taxon>
        <taxon>Spirosoma</taxon>
    </lineage>
</organism>